<accession>A0A7W7WG21</accession>
<dbReference type="EMBL" id="JACHJR010000001">
    <property type="protein sequence ID" value="MBB4945781.1"/>
    <property type="molecule type" value="Genomic_DNA"/>
</dbReference>
<evidence type="ECO:0000313" key="2">
    <source>
        <dbReference type="EMBL" id="MBB4945781.1"/>
    </source>
</evidence>
<sequence>MSEEKPPKDGGNGATAEIVLRGSRGRSARFVDGWVVIEQRDVVHRIPVAAIDRVVAGSGRVEVVLRAASGPARIHRIRHRGSGEAFVRVVTKALPVLDAAERAGDGGALVESAVLAKSSGGPGRLLRPVNSPLKVFGWLYLAGFGPAFSTPGHRMAGSLLLWVFGPPCLGLAVLGVVGAVRSLPKPWALHRRGITVVATVTGHEREVDQVGDEAPSNRYYAIYEFVDADGVTRTHTARDQEGLVSGGRGEICYDPADPAVIRRAANFGARVYWSVAGIVLILLPMVLVGLAMSVGAMVIAYRFAE</sequence>
<feature type="transmembrane region" description="Helical" evidence="1">
    <location>
        <begin position="271"/>
        <end position="304"/>
    </location>
</feature>
<reference evidence="2 3" key="1">
    <citation type="submission" date="2020-08" db="EMBL/GenBank/DDBJ databases">
        <title>Sequencing the genomes of 1000 actinobacteria strains.</title>
        <authorList>
            <person name="Klenk H.-P."/>
        </authorList>
    </citation>
    <scope>NUCLEOTIDE SEQUENCE [LARGE SCALE GENOMIC DNA]</scope>
    <source>
        <strain evidence="2 3">DSM 44786</strain>
    </source>
</reference>
<protein>
    <recommendedName>
        <fullName evidence="4">DUF3592 domain-containing protein</fullName>
    </recommendedName>
</protein>
<comment type="caution">
    <text evidence="2">The sequence shown here is derived from an EMBL/GenBank/DDBJ whole genome shotgun (WGS) entry which is preliminary data.</text>
</comment>
<dbReference type="Proteomes" id="UP000573327">
    <property type="component" value="Unassembled WGS sequence"/>
</dbReference>
<keyword evidence="1" id="KW-0472">Membrane</keyword>
<dbReference type="RefSeq" id="WP_184912407.1">
    <property type="nucleotide sequence ID" value="NZ_JACHJR010000001.1"/>
</dbReference>
<gene>
    <name evidence="2" type="ORF">F4556_001316</name>
</gene>
<evidence type="ECO:0008006" key="4">
    <source>
        <dbReference type="Google" id="ProtNLM"/>
    </source>
</evidence>
<evidence type="ECO:0000256" key="1">
    <source>
        <dbReference type="SAM" id="Phobius"/>
    </source>
</evidence>
<evidence type="ECO:0000313" key="3">
    <source>
        <dbReference type="Proteomes" id="UP000573327"/>
    </source>
</evidence>
<name>A0A7W7WG21_9ACTN</name>
<dbReference type="AlphaFoldDB" id="A0A7W7WG21"/>
<keyword evidence="3" id="KW-1185">Reference proteome</keyword>
<keyword evidence="1" id="KW-0812">Transmembrane</keyword>
<proteinExistence type="predicted"/>
<feature type="transmembrane region" description="Helical" evidence="1">
    <location>
        <begin position="159"/>
        <end position="183"/>
    </location>
</feature>
<organism evidence="2 3">
    <name type="scientific">Kitasatospora gansuensis</name>
    <dbReference type="NCBI Taxonomy" id="258050"/>
    <lineage>
        <taxon>Bacteria</taxon>
        <taxon>Bacillati</taxon>
        <taxon>Actinomycetota</taxon>
        <taxon>Actinomycetes</taxon>
        <taxon>Kitasatosporales</taxon>
        <taxon>Streptomycetaceae</taxon>
        <taxon>Kitasatospora</taxon>
    </lineage>
</organism>
<keyword evidence="1" id="KW-1133">Transmembrane helix</keyword>